<evidence type="ECO:0000256" key="1">
    <source>
        <dbReference type="SAM" id="MobiDB-lite"/>
    </source>
</evidence>
<organism evidence="3 4">
    <name type="scientific">Globisporangium ultimum (strain ATCC 200006 / CBS 805.95 / DAOM BR144)</name>
    <name type="common">Pythium ultimum</name>
    <dbReference type="NCBI Taxonomy" id="431595"/>
    <lineage>
        <taxon>Eukaryota</taxon>
        <taxon>Sar</taxon>
        <taxon>Stramenopiles</taxon>
        <taxon>Oomycota</taxon>
        <taxon>Peronosporomycetes</taxon>
        <taxon>Pythiales</taxon>
        <taxon>Pythiaceae</taxon>
        <taxon>Globisporangium</taxon>
    </lineage>
</organism>
<feature type="compositionally biased region" description="Polar residues" evidence="1">
    <location>
        <begin position="556"/>
        <end position="585"/>
    </location>
</feature>
<dbReference type="PANTHER" id="PTHR15288:SF0">
    <property type="entry name" value="UDENN DOMAIN-CONTAINING PROTEIN"/>
    <property type="match status" value="1"/>
</dbReference>
<dbReference type="STRING" id="431595.K3WNG2"/>
<dbReference type="EnsemblProtists" id="PYU1_T006504">
    <property type="protein sequence ID" value="PYU1_T006504"/>
    <property type="gene ID" value="PYU1_G006492"/>
</dbReference>
<reference evidence="4" key="2">
    <citation type="submission" date="2010-04" db="EMBL/GenBank/DDBJ databases">
        <authorList>
            <person name="Buell R."/>
            <person name="Hamilton J."/>
            <person name="Hostetler J."/>
        </authorList>
    </citation>
    <scope>NUCLEOTIDE SEQUENCE [LARGE SCALE GENOMIC DNA]</scope>
    <source>
        <strain evidence="4">DAOM:BR144</strain>
    </source>
</reference>
<accession>K3WNG2</accession>
<protein>
    <recommendedName>
        <fullName evidence="2">cDENN domain-containing protein</fullName>
    </recommendedName>
</protein>
<reference evidence="3" key="3">
    <citation type="submission" date="2015-02" db="UniProtKB">
        <authorList>
            <consortium name="EnsemblProtists"/>
        </authorList>
    </citation>
    <scope>IDENTIFICATION</scope>
    <source>
        <strain evidence="3">DAOM BR144</strain>
    </source>
</reference>
<dbReference type="VEuPathDB" id="FungiDB:PYU1_G006492"/>
<feature type="compositionally biased region" description="Polar residues" evidence="1">
    <location>
        <begin position="371"/>
        <end position="387"/>
    </location>
</feature>
<feature type="region of interest" description="Disordered" evidence="1">
    <location>
        <begin position="346"/>
        <end position="391"/>
    </location>
</feature>
<evidence type="ECO:0000313" key="4">
    <source>
        <dbReference type="Proteomes" id="UP000019132"/>
    </source>
</evidence>
<feature type="compositionally biased region" description="Low complexity" evidence="1">
    <location>
        <begin position="606"/>
        <end position="620"/>
    </location>
</feature>
<dbReference type="Gene3D" id="3.40.50.11500">
    <property type="match status" value="1"/>
</dbReference>
<name>K3WNG2_GLOUD</name>
<dbReference type="PANTHER" id="PTHR15288">
    <property type="entry name" value="DENN DOMAIN-CONTAINING PROTEIN 2"/>
    <property type="match status" value="1"/>
</dbReference>
<feature type="domain" description="cDENN" evidence="2">
    <location>
        <begin position="153"/>
        <end position="211"/>
    </location>
</feature>
<feature type="compositionally biased region" description="Basic residues" evidence="1">
    <location>
        <begin position="346"/>
        <end position="357"/>
    </location>
</feature>
<dbReference type="HOGENOM" id="CLU_441136_0_0_1"/>
<evidence type="ECO:0000259" key="2">
    <source>
        <dbReference type="Pfam" id="PF02141"/>
    </source>
</evidence>
<dbReference type="AlphaFoldDB" id="K3WNG2"/>
<keyword evidence="4" id="KW-1185">Reference proteome</keyword>
<dbReference type="Proteomes" id="UP000019132">
    <property type="component" value="Unassembled WGS sequence"/>
</dbReference>
<reference evidence="4" key="1">
    <citation type="journal article" date="2010" name="Genome Biol.">
        <title>Genome sequence of the necrotrophic plant pathogen Pythium ultimum reveals original pathogenicity mechanisms and effector repertoire.</title>
        <authorList>
            <person name="Levesque C.A."/>
            <person name="Brouwer H."/>
            <person name="Cano L."/>
            <person name="Hamilton J.P."/>
            <person name="Holt C."/>
            <person name="Huitema E."/>
            <person name="Raffaele S."/>
            <person name="Robideau G.P."/>
            <person name="Thines M."/>
            <person name="Win J."/>
            <person name="Zerillo M.M."/>
            <person name="Beakes G.W."/>
            <person name="Boore J.L."/>
            <person name="Busam D."/>
            <person name="Dumas B."/>
            <person name="Ferriera S."/>
            <person name="Fuerstenberg S.I."/>
            <person name="Gachon C.M."/>
            <person name="Gaulin E."/>
            <person name="Govers F."/>
            <person name="Grenville-Briggs L."/>
            <person name="Horner N."/>
            <person name="Hostetler J."/>
            <person name="Jiang R.H."/>
            <person name="Johnson J."/>
            <person name="Krajaejun T."/>
            <person name="Lin H."/>
            <person name="Meijer H.J."/>
            <person name="Moore B."/>
            <person name="Morris P."/>
            <person name="Phuntmart V."/>
            <person name="Puiu D."/>
            <person name="Shetty J."/>
            <person name="Stajich J.E."/>
            <person name="Tripathy S."/>
            <person name="Wawra S."/>
            <person name="van West P."/>
            <person name="Whitty B.R."/>
            <person name="Coutinho P.M."/>
            <person name="Henrissat B."/>
            <person name="Martin F."/>
            <person name="Thomas P.D."/>
            <person name="Tyler B.M."/>
            <person name="De Vries R.P."/>
            <person name="Kamoun S."/>
            <person name="Yandell M."/>
            <person name="Tisserat N."/>
            <person name="Buell C.R."/>
        </authorList>
    </citation>
    <scope>NUCLEOTIDE SEQUENCE</scope>
    <source>
        <strain evidence="4">DAOM:BR144</strain>
    </source>
</reference>
<dbReference type="InterPro" id="IPR001194">
    <property type="entry name" value="cDENN_dom"/>
</dbReference>
<proteinExistence type="predicted"/>
<dbReference type="Pfam" id="PF02141">
    <property type="entry name" value="DENN"/>
    <property type="match status" value="1"/>
</dbReference>
<dbReference type="eggNOG" id="ENOG502RUV9">
    <property type="taxonomic scope" value="Eukaryota"/>
</dbReference>
<sequence>MWRDSKAKYTNGKLESSAFRTLNLRNLRTLLDTFDPHQVAVLYVGGVDNSSLVSSNGSNAGKVSTVNGCGIVGFDVAHINSYALIQDKNLVLSIGYDLDKGSHFGYSQLKFKVFSVKPGETSCWRSEIPRSDWYLKHYDQIEADCASPGVGALRTLRLLGPKILVKLLGLLLLENAIVVTGTSFPQVKEVALSLLKLLKPFRWQHTFVPFVCITSWRFLYDTCHLFSQAQLASRPKSRKSFSRLSSEWRWGSSSTASTLPSLGDALDFEDPPFLLGTTTETWQTCMVHAKSLGEDARTITSYVTVVDLDNLDTFTIAKNSPNAVGLPRKWRKHFLERFDKVVKQRRKVQYKTSRRMTRQLPPVPSTPGEMSATSTSQGGSIAQSSPNHQHHTADEYRHLDMTHRSVGDDLRSSRSASTWMSQGEAGLAPGGQLFVSSVLSAEATSASGPDDRLYYDMECFDAFMVLLHDFYNKLVSLCEEKDKKMLKSGHKKKKSSGGLSKRQEIKAWFSSSHDFDAFVDKFQESEVYLEFEKDKELQAAAAAATSTTTGSERVHSQSGYSESGSTAPGSATHTSSSHFVTLSARSSGGSSGTAILGARTPHQLKSASSMSSVSSAGMGL</sequence>
<dbReference type="InterPro" id="IPR051942">
    <property type="entry name" value="DENN_domain_containing_2"/>
</dbReference>
<dbReference type="InParanoid" id="K3WNG2"/>
<dbReference type="InterPro" id="IPR043153">
    <property type="entry name" value="DENN_C"/>
</dbReference>
<feature type="region of interest" description="Disordered" evidence="1">
    <location>
        <begin position="542"/>
        <end position="620"/>
    </location>
</feature>
<evidence type="ECO:0000313" key="3">
    <source>
        <dbReference type="EnsemblProtists" id="PYU1_T006504"/>
    </source>
</evidence>
<dbReference type="EMBL" id="GL376604">
    <property type="status" value="NOT_ANNOTATED_CDS"/>
    <property type="molecule type" value="Genomic_DNA"/>
</dbReference>